<dbReference type="Proteomes" id="UP001333110">
    <property type="component" value="Unassembled WGS sequence"/>
</dbReference>
<protein>
    <submittedName>
        <fullName evidence="1">Uncharacterized protein</fullName>
    </submittedName>
</protein>
<reference evidence="1 2" key="1">
    <citation type="journal article" date="2023" name="J. Hered.">
        <title>Chromosome-level genome of the wood stork (Mycteria americana) provides insight into avian chromosome evolution.</title>
        <authorList>
            <person name="Flamio R. Jr."/>
            <person name="Ramstad K.M."/>
        </authorList>
    </citation>
    <scope>NUCLEOTIDE SEQUENCE [LARGE SCALE GENOMIC DNA]</scope>
    <source>
        <strain evidence="1">JAX WOST 10</strain>
    </source>
</reference>
<name>A0AAN7NQT6_MYCAM</name>
<keyword evidence="2" id="KW-1185">Reference proteome</keyword>
<organism evidence="1 2">
    <name type="scientific">Mycteria americana</name>
    <name type="common">Wood stork</name>
    <dbReference type="NCBI Taxonomy" id="33587"/>
    <lineage>
        <taxon>Eukaryota</taxon>
        <taxon>Metazoa</taxon>
        <taxon>Chordata</taxon>
        <taxon>Craniata</taxon>
        <taxon>Vertebrata</taxon>
        <taxon>Euteleostomi</taxon>
        <taxon>Archelosauria</taxon>
        <taxon>Archosauria</taxon>
        <taxon>Dinosauria</taxon>
        <taxon>Saurischia</taxon>
        <taxon>Theropoda</taxon>
        <taxon>Coelurosauria</taxon>
        <taxon>Aves</taxon>
        <taxon>Neognathae</taxon>
        <taxon>Neoaves</taxon>
        <taxon>Aequornithes</taxon>
        <taxon>Ciconiiformes</taxon>
        <taxon>Ciconiidae</taxon>
        <taxon>Mycteria</taxon>
    </lineage>
</organism>
<accession>A0AAN7NQT6</accession>
<dbReference type="EMBL" id="JAUNZN010000001">
    <property type="protein sequence ID" value="KAK4829844.1"/>
    <property type="molecule type" value="Genomic_DNA"/>
</dbReference>
<proteinExistence type="predicted"/>
<evidence type="ECO:0000313" key="2">
    <source>
        <dbReference type="Proteomes" id="UP001333110"/>
    </source>
</evidence>
<dbReference type="AlphaFoldDB" id="A0AAN7NQT6"/>
<gene>
    <name evidence="1" type="ORF">QYF61_006854</name>
</gene>
<evidence type="ECO:0000313" key="1">
    <source>
        <dbReference type="EMBL" id="KAK4829844.1"/>
    </source>
</evidence>
<comment type="caution">
    <text evidence="1">The sequence shown here is derived from an EMBL/GenBank/DDBJ whole genome shotgun (WGS) entry which is preliminary data.</text>
</comment>
<sequence>MGYLDIELKKEESIQRKTMKLVKSLEHKSYEEQLRELGLFSLEKRMLREDLITLYNYLKEDSREMSIGLSSQVTSNRARGNGLKLYQGTFRLDITKNFFTEKVIKHWNRLPGKVVE</sequence>